<gene>
    <name evidence="2" type="ORF">EPL05_00415</name>
</gene>
<keyword evidence="3" id="KW-1185">Reference proteome</keyword>
<feature type="chain" id="PRO_5018708236" description="DUF4019 domain-containing protein" evidence="1">
    <location>
        <begin position="22"/>
        <end position="154"/>
    </location>
</feature>
<evidence type="ECO:0000256" key="1">
    <source>
        <dbReference type="SAM" id="SignalP"/>
    </source>
</evidence>
<dbReference type="AlphaFoldDB" id="A0A3S3V6S3"/>
<sequence length="154" mass="17880">MKVLKILLLFAACFLCTPLFAQQQTPETYISKFFIEYRSSPATAIDNLYASNVWMSQSQDAITALKTKLNSLTTDVVGNYYGQELISTKQVRGRLKVYSYLLKYDRQPVRFIFKFYKAHDKWMLYGFKFDDDMDAELERAARLDAPDLTPLAKQ</sequence>
<name>A0A3S3V6S3_9SPHI</name>
<dbReference type="EMBL" id="SBIW01000001">
    <property type="protein sequence ID" value="RWY57030.1"/>
    <property type="molecule type" value="Genomic_DNA"/>
</dbReference>
<comment type="caution">
    <text evidence="2">The sequence shown here is derived from an EMBL/GenBank/DDBJ whole genome shotgun (WGS) entry which is preliminary data.</text>
</comment>
<organism evidence="2 3">
    <name type="scientific">Mucilaginibacter gilvus</name>
    <dbReference type="NCBI Taxonomy" id="2305909"/>
    <lineage>
        <taxon>Bacteria</taxon>
        <taxon>Pseudomonadati</taxon>
        <taxon>Bacteroidota</taxon>
        <taxon>Sphingobacteriia</taxon>
        <taxon>Sphingobacteriales</taxon>
        <taxon>Sphingobacteriaceae</taxon>
        <taxon>Mucilaginibacter</taxon>
    </lineage>
</organism>
<accession>A0A3S3V6S3</accession>
<dbReference type="OrthoDB" id="1367364at2"/>
<dbReference type="RefSeq" id="WP_128531537.1">
    <property type="nucleotide sequence ID" value="NZ_SBIW01000001.1"/>
</dbReference>
<evidence type="ECO:0000313" key="2">
    <source>
        <dbReference type="EMBL" id="RWY57030.1"/>
    </source>
</evidence>
<dbReference type="Proteomes" id="UP000286701">
    <property type="component" value="Unassembled WGS sequence"/>
</dbReference>
<proteinExistence type="predicted"/>
<evidence type="ECO:0000313" key="3">
    <source>
        <dbReference type="Proteomes" id="UP000286701"/>
    </source>
</evidence>
<reference evidence="2 3" key="1">
    <citation type="submission" date="2019-01" db="EMBL/GenBank/DDBJ databases">
        <title>Mucilaginibacter antarcticum sp. nov., isolated from antarctic soil.</title>
        <authorList>
            <person name="Yan Y.-Q."/>
            <person name="Du Z.-J."/>
        </authorList>
    </citation>
    <scope>NUCLEOTIDE SEQUENCE [LARGE SCALE GENOMIC DNA]</scope>
    <source>
        <strain evidence="2 3">F01003</strain>
    </source>
</reference>
<evidence type="ECO:0008006" key="4">
    <source>
        <dbReference type="Google" id="ProtNLM"/>
    </source>
</evidence>
<keyword evidence="1" id="KW-0732">Signal</keyword>
<feature type="signal peptide" evidence="1">
    <location>
        <begin position="1"/>
        <end position="21"/>
    </location>
</feature>
<protein>
    <recommendedName>
        <fullName evidence="4">DUF4019 domain-containing protein</fullName>
    </recommendedName>
</protein>